<keyword evidence="1" id="KW-0472">Membrane</keyword>
<keyword evidence="1" id="KW-1133">Transmembrane helix</keyword>
<reference evidence="3" key="1">
    <citation type="journal article" date="2013" name="Nat. Genet.">
        <title>The draft genomes of soft-shell turtle and green sea turtle yield insights into the development and evolution of the turtle-specific body plan.</title>
        <authorList>
            <person name="Wang Z."/>
            <person name="Pascual-Anaya J."/>
            <person name="Zadissa A."/>
            <person name="Li W."/>
            <person name="Niimura Y."/>
            <person name="Huang Z."/>
            <person name="Li C."/>
            <person name="White S."/>
            <person name="Xiong Z."/>
            <person name="Fang D."/>
            <person name="Wang B."/>
            <person name="Ming Y."/>
            <person name="Chen Y."/>
            <person name="Zheng Y."/>
            <person name="Kuraku S."/>
            <person name="Pignatelli M."/>
            <person name="Herrero J."/>
            <person name="Beal K."/>
            <person name="Nozawa M."/>
            <person name="Li Q."/>
            <person name="Wang J."/>
            <person name="Zhang H."/>
            <person name="Yu L."/>
            <person name="Shigenobu S."/>
            <person name="Wang J."/>
            <person name="Liu J."/>
            <person name="Flicek P."/>
            <person name="Searle S."/>
            <person name="Wang J."/>
            <person name="Kuratani S."/>
            <person name="Yin Y."/>
            <person name="Aken B."/>
            <person name="Zhang G."/>
            <person name="Irie N."/>
        </authorList>
    </citation>
    <scope>NUCLEOTIDE SEQUENCE [LARGE SCALE GENOMIC DNA]</scope>
</reference>
<dbReference type="Pfam" id="PF03137">
    <property type="entry name" value="OATP"/>
    <property type="match status" value="1"/>
</dbReference>
<dbReference type="EMBL" id="KB529134">
    <property type="protein sequence ID" value="EMP35233.1"/>
    <property type="molecule type" value="Genomic_DNA"/>
</dbReference>
<gene>
    <name evidence="2" type="ORF">UY3_07607</name>
</gene>
<feature type="transmembrane region" description="Helical" evidence="1">
    <location>
        <begin position="5"/>
        <end position="28"/>
    </location>
</feature>
<dbReference type="GO" id="GO:0043252">
    <property type="term" value="P:sodium-independent organic anion transport"/>
    <property type="evidence" value="ECO:0007669"/>
    <property type="project" value="TreeGrafter"/>
</dbReference>
<dbReference type="InterPro" id="IPR004156">
    <property type="entry name" value="OATP"/>
</dbReference>
<evidence type="ECO:0000256" key="1">
    <source>
        <dbReference type="SAM" id="Phobius"/>
    </source>
</evidence>
<keyword evidence="3" id="KW-1185">Reference proteome</keyword>
<proteinExistence type="predicted"/>
<feature type="transmembrane region" description="Helical" evidence="1">
    <location>
        <begin position="48"/>
        <end position="72"/>
    </location>
</feature>
<dbReference type="GO" id="GO:0016323">
    <property type="term" value="C:basolateral plasma membrane"/>
    <property type="evidence" value="ECO:0007669"/>
    <property type="project" value="TreeGrafter"/>
</dbReference>
<accession>M7BT10</accession>
<protein>
    <submittedName>
        <fullName evidence="2">Solute carrier organic anion transporter family member 3A1</fullName>
    </submittedName>
</protein>
<dbReference type="PANTHER" id="PTHR11388">
    <property type="entry name" value="ORGANIC ANION TRANSPORTER"/>
    <property type="match status" value="1"/>
</dbReference>
<sequence length="168" mass="18584">FAGILFTMLVFGPACGFILGSFCTKIYVDAVFIDTSKLDITPDDPRWIGAWWAGFLLCGALLFFSSLLMFGFPQSLSPRVEHAVESEQAMLPERDYERPKPSNGILRHSLEGEDDASCLQQLRVLGTQISFANLPSVLTCPSNPAIPTLGQRTTLPLYLSPRLYPQLI</sequence>
<feature type="non-terminal residue" evidence="2">
    <location>
        <position position="1"/>
    </location>
</feature>
<organism evidence="2 3">
    <name type="scientific">Chelonia mydas</name>
    <name type="common">Green sea-turtle</name>
    <name type="synonym">Chelonia agassizi</name>
    <dbReference type="NCBI Taxonomy" id="8469"/>
    <lineage>
        <taxon>Eukaryota</taxon>
        <taxon>Metazoa</taxon>
        <taxon>Chordata</taxon>
        <taxon>Craniata</taxon>
        <taxon>Vertebrata</taxon>
        <taxon>Euteleostomi</taxon>
        <taxon>Archelosauria</taxon>
        <taxon>Testudinata</taxon>
        <taxon>Testudines</taxon>
        <taxon>Cryptodira</taxon>
        <taxon>Durocryptodira</taxon>
        <taxon>Americhelydia</taxon>
        <taxon>Chelonioidea</taxon>
        <taxon>Cheloniidae</taxon>
        <taxon>Chelonia</taxon>
    </lineage>
</organism>
<dbReference type="PANTHER" id="PTHR11388:SF86">
    <property type="entry name" value="SOLUTE CARRIER ORGANIC ANION TRANSPORTER FAMILY MEMBER 3A1"/>
    <property type="match status" value="1"/>
</dbReference>
<dbReference type="AlphaFoldDB" id="M7BT10"/>
<keyword evidence="1" id="KW-0812">Transmembrane</keyword>
<evidence type="ECO:0000313" key="2">
    <source>
        <dbReference type="EMBL" id="EMP35233.1"/>
    </source>
</evidence>
<dbReference type="Proteomes" id="UP000031443">
    <property type="component" value="Unassembled WGS sequence"/>
</dbReference>
<dbReference type="GO" id="GO:0015347">
    <property type="term" value="F:sodium-independent organic anion transmembrane transporter activity"/>
    <property type="evidence" value="ECO:0007669"/>
    <property type="project" value="TreeGrafter"/>
</dbReference>
<evidence type="ECO:0000313" key="3">
    <source>
        <dbReference type="Proteomes" id="UP000031443"/>
    </source>
</evidence>
<dbReference type="GO" id="GO:0015732">
    <property type="term" value="P:prostaglandin transport"/>
    <property type="evidence" value="ECO:0007669"/>
    <property type="project" value="TreeGrafter"/>
</dbReference>
<name>M7BT10_CHEMY</name>